<evidence type="ECO:0000313" key="1">
    <source>
        <dbReference type="EMBL" id="ACI19889.1"/>
    </source>
</evidence>
<sequence>MISVLHKEEFRDKVEEDKENRIPSYCRFPVRFILLENFEDLRDVVENFKDKANIFDITDLEIFAKNHDGWITPNAIINKIKSLTPNSDHLILLLSEIVRFLSDEEFFSFFSGLMSIENLDISYYRRRLYIPLVGITQRFINIFWDKYNRREEFSPVWQILGNKDRYNLFLVSFDFEVNPEEFTLINSSKDFLDLWKKPNINNKLISKSKTLWCFSSKVFSDEFFEITRINNIKEYLSEVLKIKVPFSYKDEDENFWKILLRELENRKLHNLYDFIGEYLNIKRLETENPISLWIKKESDFSHWLIKNYYLSDPNFENAYIREVVSSIRGYDFRDFLENYFFKIFDKKFSSDVFDERRKVLREFYLEKKDMDFKFLENPLEERFGLLTKEEIPKYLTGITFFEKKWIVENLDLVKNLKNVYPELEFYLRDLSFNNLAEENLWLKDYFKEYRISRIKNSPSEKLIEIISNKNINLDTLYKCYHSFEEVDKLIEDEDEKIWIDGLGVEFLPLVVSLLEEKKYYVDFRIAISNPFLNDRFNDFENMERISLLDDFNQSNGYKYPENLIVEIEIVRKVVDKISEFRDRFVIFSNRGFRSFTYEFNKEDLVDSFQEKSAPEEVLIPVIYASKRSWEDIVYKITLLDEVISYRKPILRFKVKPKPKNRISIRCKDRELTVSYDGVNDLYEVDFSKFKPGEYKITIIIGAWEETKIITLKGGFKERDIL</sequence>
<protein>
    <recommendedName>
        <fullName evidence="3">BREX-4 system phosphatase PglZ</fullName>
    </recommendedName>
</protein>
<dbReference type="STRING" id="309799.DICTH_0104"/>
<evidence type="ECO:0008006" key="3">
    <source>
        <dbReference type="Google" id="ProtNLM"/>
    </source>
</evidence>
<name>B5YBC3_DICT6</name>
<dbReference type="RefSeq" id="WP_012548521.1">
    <property type="nucleotide sequence ID" value="NC_011297.1"/>
</dbReference>
<dbReference type="PaxDb" id="309799-DICTH_0104"/>
<organism evidence="1 2">
    <name type="scientific">Dictyoglomus thermophilum (strain ATCC 35947 / DSM 3960 / H-6-12)</name>
    <dbReference type="NCBI Taxonomy" id="309799"/>
    <lineage>
        <taxon>Bacteria</taxon>
        <taxon>Pseudomonadati</taxon>
        <taxon>Dictyoglomota</taxon>
        <taxon>Dictyoglomia</taxon>
        <taxon>Dictyoglomales</taxon>
        <taxon>Dictyoglomaceae</taxon>
        <taxon>Dictyoglomus</taxon>
    </lineage>
</organism>
<dbReference type="OrthoDB" id="2015940at2"/>
<dbReference type="eggNOG" id="ENOG5031UF6">
    <property type="taxonomic scope" value="Bacteria"/>
</dbReference>
<evidence type="ECO:0000313" key="2">
    <source>
        <dbReference type="Proteomes" id="UP000001733"/>
    </source>
</evidence>
<dbReference type="KEGG" id="dth:DICTH_0104"/>
<dbReference type="AlphaFoldDB" id="B5YBC3"/>
<keyword evidence="2" id="KW-1185">Reference proteome</keyword>
<gene>
    <name evidence="1" type="ordered locus">DICTH_0104</name>
</gene>
<dbReference type="NCBIfam" id="NF033445">
    <property type="entry name" value="BREX_PglZ_4"/>
    <property type="match status" value="1"/>
</dbReference>
<dbReference type="HOGENOM" id="CLU_020625_0_0_0"/>
<proteinExistence type="predicted"/>
<dbReference type="Proteomes" id="UP000001733">
    <property type="component" value="Chromosome"/>
</dbReference>
<dbReference type="EMBL" id="CP001146">
    <property type="protein sequence ID" value="ACI19889.1"/>
    <property type="molecule type" value="Genomic_DNA"/>
</dbReference>
<accession>B5YBC3</accession>
<reference evidence="1 2" key="1">
    <citation type="journal article" date="2014" name="Genome Announc.">
        <title>Complete Genome Sequence of the Extreme Thermophile Dictyoglomus thermophilum H-6-12.</title>
        <authorList>
            <person name="Coil D.A."/>
            <person name="Badger J.H."/>
            <person name="Forberger H.C."/>
            <person name="Riggs F."/>
            <person name="Madupu R."/>
            <person name="Fedorova N."/>
            <person name="Ward N."/>
            <person name="Robb F.T."/>
            <person name="Eisen J.A."/>
        </authorList>
    </citation>
    <scope>NUCLEOTIDE SEQUENCE [LARGE SCALE GENOMIC DNA]</scope>
    <source>
        <strain evidence="2">ATCC 35947 / DSM 3960 / H-6-12</strain>
    </source>
</reference>